<dbReference type="Pfam" id="PF00814">
    <property type="entry name" value="TsaD"/>
    <property type="match status" value="1"/>
</dbReference>
<organism evidence="2 3">
    <name type="scientific">Haloplasma contractile SSD-17B</name>
    <dbReference type="NCBI Taxonomy" id="1033810"/>
    <lineage>
        <taxon>Bacteria</taxon>
        <taxon>Bacillati</taxon>
        <taxon>Mycoplasmatota</taxon>
        <taxon>Mollicutes</taxon>
        <taxon>Haloplasmatales</taxon>
        <taxon>Haloplasmataceae</taxon>
        <taxon>Haloplasma</taxon>
    </lineage>
</organism>
<name>U2FKR2_9MOLU</name>
<dbReference type="PANTHER" id="PTHR11735">
    <property type="entry name" value="TRNA N6-ADENOSINE THREONYLCARBAMOYLTRANSFERASE"/>
    <property type="match status" value="1"/>
</dbReference>
<feature type="domain" description="Gcp-like" evidence="1">
    <location>
        <begin position="29"/>
        <end position="184"/>
    </location>
</feature>
<keyword evidence="2" id="KW-0326">Glycosidase</keyword>
<dbReference type="EMBL" id="AFNU02000001">
    <property type="protein sequence ID" value="ERJ13380.1"/>
    <property type="molecule type" value="Genomic_DNA"/>
</dbReference>
<dbReference type="SUPFAM" id="SSF53067">
    <property type="entry name" value="Actin-like ATPase domain"/>
    <property type="match status" value="2"/>
</dbReference>
<protein>
    <submittedName>
        <fullName evidence="2">DNA-3-methyladenine glycosylase I protein</fullName>
        <ecNumber evidence="2">3.2.2.20</ecNumber>
    </submittedName>
</protein>
<keyword evidence="2" id="KW-0378">Hydrolase</keyword>
<evidence type="ECO:0000313" key="2">
    <source>
        <dbReference type="EMBL" id="ERJ13380.1"/>
    </source>
</evidence>
<dbReference type="PANTHER" id="PTHR11735:SF11">
    <property type="entry name" value="TRNA THREONYLCARBAMOYLADENOSINE BIOSYNTHESIS PROTEIN TSAB"/>
    <property type="match status" value="1"/>
</dbReference>
<dbReference type="FunCoup" id="U2FKR2">
    <property type="interactions" value="313"/>
</dbReference>
<dbReference type="GO" id="GO:0008725">
    <property type="term" value="F:DNA-3-methyladenine glycosylase activity"/>
    <property type="evidence" value="ECO:0007669"/>
    <property type="project" value="UniProtKB-EC"/>
</dbReference>
<dbReference type="STRING" id="1033810.HLPCO_000031"/>
<dbReference type="AlphaFoldDB" id="U2FKR2"/>
<dbReference type="Gene3D" id="3.30.420.40">
    <property type="match status" value="2"/>
</dbReference>
<gene>
    <name evidence="2" type="ORF">HLPCO_000031</name>
</gene>
<proteinExistence type="predicted"/>
<reference evidence="2 3" key="1">
    <citation type="journal article" date="2011" name="J. Bacteriol.">
        <title>Genome sequence of Haloplasma contractile, an unusual contractile bacterium from a deep-sea anoxic brine lake.</title>
        <authorList>
            <person name="Antunes A."/>
            <person name="Alam I."/>
            <person name="El Dorry H."/>
            <person name="Siam R."/>
            <person name="Robertson A."/>
            <person name="Bajic V.B."/>
            <person name="Stingl U."/>
        </authorList>
    </citation>
    <scope>NUCLEOTIDE SEQUENCE [LARGE SCALE GENOMIC DNA]</scope>
    <source>
        <strain evidence="2 3">SSD-17B</strain>
    </source>
</reference>
<dbReference type="OrthoDB" id="9784166at2"/>
<keyword evidence="3" id="KW-1185">Reference proteome</keyword>
<dbReference type="InParanoid" id="U2FKR2"/>
<accession>U2FKR2</accession>
<evidence type="ECO:0000259" key="1">
    <source>
        <dbReference type="Pfam" id="PF00814"/>
    </source>
</evidence>
<dbReference type="EC" id="3.2.2.20" evidence="2"/>
<dbReference type="eggNOG" id="COG1214">
    <property type="taxonomic scope" value="Bacteria"/>
</dbReference>
<dbReference type="InterPro" id="IPR043129">
    <property type="entry name" value="ATPase_NBD"/>
</dbReference>
<dbReference type="NCBIfam" id="TIGR03725">
    <property type="entry name" value="T6A_YeaZ"/>
    <property type="match status" value="1"/>
</dbReference>
<dbReference type="Proteomes" id="UP000005707">
    <property type="component" value="Unassembled WGS sequence"/>
</dbReference>
<reference evidence="2 3" key="2">
    <citation type="journal article" date="2013" name="PLoS ONE">
        <title>INDIGO - INtegrated Data Warehouse of MIcrobial GenOmes with Examples from the Red Sea Extremophiles.</title>
        <authorList>
            <person name="Alam I."/>
            <person name="Antunes A."/>
            <person name="Kamau A.A."/>
            <person name="Ba Alawi W."/>
            <person name="Kalkatawi M."/>
            <person name="Stingl U."/>
            <person name="Bajic V.B."/>
        </authorList>
    </citation>
    <scope>NUCLEOTIDE SEQUENCE [LARGE SCALE GENOMIC DNA]</scope>
    <source>
        <strain evidence="2 3">SSD-17B</strain>
    </source>
</reference>
<dbReference type="RefSeq" id="WP_008826513.1">
    <property type="nucleotide sequence ID" value="NZ_AFNU02000001.1"/>
</dbReference>
<comment type="caution">
    <text evidence="2">The sequence shown here is derived from an EMBL/GenBank/DDBJ whole genome shotgun (WGS) entry which is preliminary data.</text>
</comment>
<sequence length="225" mass="25605">MNKLFIDTATKTLIVGLYKNDEVIDSTIELANRDHSSRLMPAVQVLLQKNNLALNDLDGIFCSKGPGSYTGVRIGVTVAKTLAWTLNKKLYSISSLKVIASKVALKESMFVLPIIDARRGNVFAALYQFDGRRLNERIEDGLYNFNDLLEKVRDEVGNNVTIVGTDVELHTDLLNEFNFKVQTTIDYNNVFKQLNRLDDFCKVDNVHEFVPNYKRLTEAERNLKR</sequence>
<dbReference type="CDD" id="cd24032">
    <property type="entry name" value="ASKHA_NBD_TsaB"/>
    <property type="match status" value="1"/>
</dbReference>
<dbReference type="InterPro" id="IPR000905">
    <property type="entry name" value="Gcp-like_dom"/>
</dbReference>
<evidence type="ECO:0000313" key="3">
    <source>
        <dbReference type="Proteomes" id="UP000005707"/>
    </source>
</evidence>
<dbReference type="GO" id="GO:0005829">
    <property type="term" value="C:cytosol"/>
    <property type="evidence" value="ECO:0007669"/>
    <property type="project" value="TreeGrafter"/>
</dbReference>
<dbReference type="InterPro" id="IPR022496">
    <property type="entry name" value="T6A_TsaB"/>
</dbReference>
<dbReference type="GO" id="GO:0002949">
    <property type="term" value="P:tRNA threonylcarbamoyladenosine modification"/>
    <property type="evidence" value="ECO:0007669"/>
    <property type="project" value="InterPro"/>
</dbReference>